<protein>
    <recommendedName>
        <fullName evidence="1">Ribosomal RNA large subunit methyltransferase K/L-like methyltransferase domain-containing protein</fullName>
    </recommendedName>
</protein>
<dbReference type="EMBL" id="BMKQ01000001">
    <property type="protein sequence ID" value="GGF36601.1"/>
    <property type="molecule type" value="Genomic_DNA"/>
</dbReference>
<feature type="domain" description="Ribosomal RNA large subunit methyltransferase K/L-like methyltransferase" evidence="1">
    <location>
        <begin position="98"/>
        <end position="239"/>
    </location>
</feature>
<reference evidence="2" key="1">
    <citation type="journal article" date="2014" name="Int. J. Syst. Evol. Microbiol.">
        <title>Complete genome sequence of Corynebacterium casei LMG S-19264T (=DSM 44701T), isolated from a smear-ripened cheese.</title>
        <authorList>
            <consortium name="US DOE Joint Genome Institute (JGI-PGF)"/>
            <person name="Walter F."/>
            <person name="Albersmeier A."/>
            <person name="Kalinowski J."/>
            <person name="Ruckert C."/>
        </authorList>
    </citation>
    <scope>NUCLEOTIDE SEQUENCE</scope>
    <source>
        <strain evidence="2">CGMCC 1.16067</strain>
    </source>
</reference>
<dbReference type="AlphaFoldDB" id="A0A917F1V0"/>
<dbReference type="Gene3D" id="3.40.50.150">
    <property type="entry name" value="Vaccinia Virus protein VP39"/>
    <property type="match status" value="1"/>
</dbReference>
<dbReference type="InterPro" id="IPR000241">
    <property type="entry name" value="RlmKL-like_Mtase"/>
</dbReference>
<gene>
    <name evidence="2" type="ORF">GCM10011519_07670</name>
</gene>
<keyword evidence="3" id="KW-1185">Reference proteome</keyword>
<sequence>MTSYLLLLAPSANRVYAEQAPALAAAELRLLCPEVTAVAPVQVAGVDYLALEAPEQPALGTMSSRFALFRREGDLLAPVPVHVPDVLDDDLVSIPKYPGKTNEQLTRLLLNVTLAAVDRAPGPRRVLDPMCGRGTTLTTALTLGHDATGVEQDEKALDATAAFLKTYLRRKRLKHRADVTPVRRDGRKVGRRLDVEVTPAERTQTLSILSGDGRRSAELLGKRKFDAVVTDAPYGVVHGGHTGEGRERSPEALLREALPVWAGQLVGGGALGIAFNTLTLPRATLAAITRDAGLDVRDDGPWLDLAHRVDASIHRDVLVATRPT</sequence>
<dbReference type="InterPro" id="IPR029063">
    <property type="entry name" value="SAM-dependent_MTases_sf"/>
</dbReference>
<proteinExistence type="predicted"/>
<evidence type="ECO:0000313" key="3">
    <source>
        <dbReference type="Proteomes" id="UP000649179"/>
    </source>
</evidence>
<comment type="caution">
    <text evidence="2">The sequence shown here is derived from an EMBL/GenBank/DDBJ whole genome shotgun (WGS) entry which is preliminary data.</text>
</comment>
<evidence type="ECO:0000313" key="2">
    <source>
        <dbReference type="EMBL" id="GGF36601.1"/>
    </source>
</evidence>
<dbReference type="Proteomes" id="UP000649179">
    <property type="component" value="Unassembled WGS sequence"/>
</dbReference>
<dbReference type="SUPFAM" id="SSF53335">
    <property type="entry name" value="S-adenosyl-L-methionine-dependent methyltransferases"/>
    <property type="match status" value="1"/>
</dbReference>
<organism evidence="2 3">
    <name type="scientific">Marmoricola endophyticus</name>
    <dbReference type="NCBI Taxonomy" id="2040280"/>
    <lineage>
        <taxon>Bacteria</taxon>
        <taxon>Bacillati</taxon>
        <taxon>Actinomycetota</taxon>
        <taxon>Actinomycetes</taxon>
        <taxon>Propionibacteriales</taxon>
        <taxon>Nocardioidaceae</taxon>
        <taxon>Marmoricola</taxon>
    </lineage>
</organism>
<dbReference type="Pfam" id="PF01170">
    <property type="entry name" value="UPF0020"/>
    <property type="match status" value="1"/>
</dbReference>
<evidence type="ECO:0000259" key="1">
    <source>
        <dbReference type="Pfam" id="PF01170"/>
    </source>
</evidence>
<dbReference type="RefSeq" id="WP_188778385.1">
    <property type="nucleotide sequence ID" value="NZ_BMKQ01000001.1"/>
</dbReference>
<accession>A0A917F1V0</accession>
<name>A0A917F1V0_9ACTN</name>
<reference evidence="2" key="2">
    <citation type="submission" date="2020-09" db="EMBL/GenBank/DDBJ databases">
        <authorList>
            <person name="Sun Q."/>
            <person name="Zhou Y."/>
        </authorList>
    </citation>
    <scope>NUCLEOTIDE SEQUENCE</scope>
    <source>
        <strain evidence="2">CGMCC 1.16067</strain>
    </source>
</reference>